<dbReference type="Gene3D" id="2.40.10.120">
    <property type="match status" value="1"/>
</dbReference>
<evidence type="ECO:0000313" key="2">
    <source>
        <dbReference type="Proteomes" id="UP000729290"/>
    </source>
</evidence>
<dbReference type="PANTHER" id="PTHR31891:SF1">
    <property type="entry name" value="FORMAMIDASE C869.04-RELATED"/>
    <property type="match status" value="1"/>
</dbReference>
<dbReference type="EMBL" id="JACSNV010000006">
    <property type="protein sequence ID" value="MBM6877651.1"/>
    <property type="molecule type" value="Genomic_DNA"/>
</dbReference>
<dbReference type="Gene3D" id="3.10.28.20">
    <property type="entry name" value="Acetamidase/Formamidase-like domains"/>
    <property type="match status" value="1"/>
</dbReference>
<reference evidence="1 2" key="1">
    <citation type="journal article" date="2021" name="Sci. Rep.">
        <title>The distribution of antibiotic resistance genes in chicken gut microbiota commensals.</title>
        <authorList>
            <person name="Juricova H."/>
            <person name="Matiasovicova J."/>
            <person name="Kubasova T."/>
            <person name="Cejkova D."/>
            <person name="Rychlik I."/>
        </authorList>
    </citation>
    <scope>NUCLEOTIDE SEQUENCE [LARGE SCALE GENOMIC DNA]</scope>
    <source>
        <strain evidence="1 2">An431b</strain>
    </source>
</reference>
<comment type="caution">
    <text evidence="1">The sequence shown here is derived from an EMBL/GenBank/DDBJ whole genome shotgun (WGS) entry which is preliminary data.</text>
</comment>
<gene>
    <name evidence="1" type="ORF">H9X83_05695</name>
</gene>
<dbReference type="InterPro" id="IPR004304">
    <property type="entry name" value="FmdA_AmdA"/>
</dbReference>
<protein>
    <submittedName>
        <fullName evidence="1">Acetamidase/formamidase family protein</fullName>
    </submittedName>
</protein>
<accession>A0ABS2G859</accession>
<dbReference type="RefSeq" id="WP_205132619.1">
    <property type="nucleotide sequence ID" value="NZ_JACSNT010000002.1"/>
</dbReference>
<dbReference type="Proteomes" id="UP000729290">
    <property type="component" value="Unassembled WGS sequence"/>
</dbReference>
<evidence type="ECO:0000313" key="1">
    <source>
        <dbReference type="EMBL" id="MBM6877651.1"/>
    </source>
</evidence>
<name>A0ABS2G859_9FIRM</name>
<dbReference type="Gene3D" id="2.60.120.580">
    <property type="entry name" value="Acetamidase/Formamidase-like domains"/>
    <property type="match status" value="1"/>
</dbReference>
<dbReference type="SUPFAM" id="SSF141130">
    <property type="entry name" value="Acetamidase/Formamidase-like"/>
    <property type="match status" value="1"/>
</dbReference>
<sequence length="305" mass="33375">MKKITTEYIIEKFSKNNPVAAVVEPRELFALDTLDCFGNMYYGTAEEEMPPSNPATGAVYVKGAMPGDVLRIEIRNIQLGKKAVIESVAGKGCLGELVEEDSFQVYELEETSFCYGEKKLALSPMIGVLGTAPAEREIPTLLPGAHGGNLDCRLIKEGAVVYLPVFVEGGLLSAGDLHGLMADGEVGYSGLETYGTVWMRVEVISGVRLPSPMVYAEGCWYLLSSAETLDEAAKQVCVDLCGLLTEYEGWKREDTVRLLNLIGNLEICQAVNPLKTVRLGVGEEFLERLPRRMRSEILESKTPVI</sequence>
<dbReference type="PANTHER" id="PTHR31891">
    <property type="entry name" value="FORMAMIDASE C869.04-RELATED"/>
    <property type="match status" value="1"/>
</dbReference>
<organism evidence="1 2">
    <name type="scientific">Anaerotignum lactatifermentans</name>
    <dbReference type="NCBI Taxonomy" id="160404"/>
    <lineage>
        <taxon>Bacteria</taxon>
        <taxon>Bacillati</taxon>
        <taxon>Bacillota</taxon>
        <taxon>Clostridia</taxon>
        <taxon>Lachnospirales</taxon>
        <taxon>Anaerotignaceae</taxon>
        <taxon>Anaerotignum</taxon>
    </lineage>
</organism>
<keyword evidence="2" id="KW-1185">Reference proteome</keyword>
<dbReference type="Pfam" id="PF03069">
    <property type="entry name" value="FmdA_AmdA"/>
    <property type="match status" value="1"/>
</dbReference>
<proteinExistence type="predicted"/>